<sequence>MEQVSDWLNNINAWYGDKHREYATLASLINKPPADLFSPPYSQDKSDALAYFFDGCSMLHRHEKALIHTDSAYSYLHYGYAKLQHLATQTDSDLDVRRWSIKRLERAIVTMMEFCQEQKSDEWLRESETLVELHISFMLAQSDVNMNRTTVL</sequence>
<evidence type="ECO:0008006" key="3">
    <source>
        <dbReference type="Google" id="ProtNLM"/>
    </source>
</evidence>
<reference evidence="1 2" key="1">
    <citation type="submission" date="2015-11" db="EMBL/GenBank/DDBJ databases">
        <title>Genomic Taxonomy of the Vibrionaceae.</title>
        <authorList>
            <person name="Gomez-Gil B."/>
            <person name="Enciso-Ibarra J."/>
        </authorList>
    </citation>
    <scope>NUCLEOTIDE SEQUENCE [LARGE SCALE GENOMIC DNA]</scope>
    <source>
        <strain evidence="1 2">CAIM 912</strain>
    </source>
</reference>
<evidence type="ECO:0000313" key="1">
    <source>
        <dbReference type="EMBL" id="KXF80647.1"/>
    </source>
</evidence>
<dbReference type="AlphaFoldDB" id="A0A135I5G8"/>
<organism evidence="1 2">
    <name type="scientific">Enterovibrio coralii</name>
    <dbReference type="NCBI Taxonomy" id="294935"/>
    <lineage>
        <taxon>Bacteria</taxon>
        <taxon>Pseudomonadati</taxon>
        <taxon>Pseudomonadota</taxon>
        <taxon>Gammaproteobacteria</taxon>
        <taxon>Vibrionales</taxon>
        <taxon>Vibrionaceae</taxon>
        <taxon>Enterovibrio</taxon>
    </lineage>
</organism>
<keyword evidence="2" id="KW-1185">Reference proteome</keyword>
<gene>
    <name evidence="1" type="ORF">ATN88_08345</name>
</gene>
<dbReference type="OrthoDB" id="5916324at2"/>
<dbReference type="Proteomes" id="UP000070529">
    <property type="component" value="Unassembled WGS sequence"/>
</dbReference>
<evidence type="ECO:0000313" key="2">
    <source>
        <dbReference type="Proteomes" id="UP000070529"/>
    </source>
</evidence>
<protein>
    <recommendedName>
        <fullName evidence="3">Transcriptional regulator</fullName>
    </recommendedName>
</protein>
<proteinExistence type="predicted"/>
<dbReference type="STRING" id="294935.ATN88_08345"/>
<dbReference type="EMBL" id="LNTY01000050">
    <property type="protein sequence ID" value="KXF80647.1"/>
    <property type="molecule type" value="Genomic_DNA"/>
</dbReference>
<accession>A0A135I5G8</accession>
<name>A0A135I5G8_9GAMM</name>
<comment type="caution">
    <text evidence="1">The sequence shown here is derived from an EMBL/GenBank/DDBJ whole genome shotgun (WGS) entry which is preliminary data.</text>
</comment>
<dbReference type="RefSeq" id="WP_067419232.1">
    <property type="nucleotide sequence ID" value="NZ_LNTY01000050.1"/>
</dbReference>